<dbReference type="Gene3D" id="3.10.400.10">
    <property type="entry name" value="Sulfate adenylyltransferase"/>
    <property type="match status" value="1"/>
</dbReference>
<comment type="caution">
    <text evidence="2">The sequence shown here is derived from an EMBL/GenBank/DDBJ whole genome shotgun (WGS) entry which is preliminary data.</text>
</comment>
<dbReference type="PANTHER" id="PTHR39203">
    <property type="entry name" value="CYTOPLASMIC PROTEIN-RELATED"/>
    <property type="match status" value="1"/>
</dbReference>
<dbReference type="InterPro" id="IPR009326">
    <property type="entry name" value="DUF984"/>
</dbReference>
<organism evidence="2 3">
    <name type="scientific">Candidatus Enterococcus willemsii</name>
    <dbReference type="NCBI Taxonomy" id="1857215"/>
    <lineage>
        <taxon>Bacteria</taxon>
        <taxon>Bacillati</taxon>
        <taxon>Bacillota</taxon>
        <taxon>Bacilli</taxon>
        <taxon>Lactobacillales</taxon>
        <taxon>Enterococcaceae</taxon>
        <taxon>Enterococcus</taxon>
    </lineage>
</organism>
<dbReference type="RefSeq" id="WP_161901809.1">
    <property type="nucleotide sequence ID" value="NZ_MAEL01000033.1"/>
</dbReference>
<name>A0ABQ6Z0Z9_9ENTE</name>
<dbReference type="Proteomes" id="UP000782705">
    <property type="component" value="Unassembled WGS sequence"/>
</dbReference>
<dbReference type="Pfam" id="PF04266">
    <property type="entry name" value="ASCH"/>
    <property type="match status" value="1"/>
</dbReference>
<reference evidence="2 3" key="1">
    <citation type="submission" date="2016-06" db="EMBL/GenBank/DDBJ databases">
        <title>Four novel species of enterococci isolated from chicken manure.</title>
        <authorList>
            <person name="Van Tyne D."/>
        </authorList>
    </citation>
    <scope>NUCLEOTIDE SEQUENCE [LARGE SCALE GENOMIC DNA]</scope>
    <source>
        <strain evidence="2 3">CU12B</strain>
    </source>
</reference>
<dbReference type="PIRSF" id="PIRSF021320">
    <property type="entry name" value="DUF984"/>
    <property type="match status" value="1"/>
</dbReference>
<dbReference type="EMBL" id="MAEL01000033">
    <property type="protein sequence ID" value="KAF1304305.1"/>
    <property type="molecule type" value="Genomic_DNA"/>
</dbReference>
<dbReference type="InterPro" id="IPR007374">
    <property type="entry name" value="ASCH_domain"/>
</dbReference>
<gene>
    <name evidence="2" type="ORF">BAU17_12085</name>
</gene>
<evidence type="ECO:0000259" key="1">
    <source>
        <dbReference type="SMART" id="SM01022"/>
    </source>
</evidence>
<dbReference type="SMART" id="SM01022">
    <property type="entry name" value="ASCH"/>
    <property type="match status" value="1"/>
</dbReference>
<keyword evidence="3" id="KW-1185">Reference proteome</keyword>
<protein>
    <submittedName>
        <fullName evidence="2">RNA-binding protein</fullName>
    </submittedName>
</protein>
<dbReference type="CDD" id="cd06553">
    <property type="entry name" value="ASCH_Ef3133_like"/>
    <property type="match status" value="1"/>
</dbReference>
<dbReference type="InterPro" id="IPR015947">
    <property type="entry name" value="PUA-like_sf"/>
</dbReference>
<feature type="domain" description="ASCH" evidence="1">
    <location>
        <begin position="25"/>
        <end position="149"/>
    </location>
</feature>
<dbReference type="PANTHER" id="PTHR39203:SF1">
    <property type="entry name" value="CYTOPLASMIC PROTEIN"/>
    <property type="match status" value="1"/>
</dbReference>
<proteinExistence type="predicted"/>
<evidence type="ECO:0000313" key="3">
    <source>
        <dbReference type="Proteomes" id="UP000782705"/>
    </source>
</evidence>
<accession>A0ABQ6Z0Z9</accession>
<sequence length="156" mass="18066">MNTIKTYWENYATKHNLPLTLPDYWMFGDGSEAMGNKLGELVIRGIKTGTCAAHCTYELENEPIQQVGQYDIVLDGSNQPLAIIQYTKIEILPMNEVSEEFAISEGEGDLTYDYWYREHEKFFRWELEQYGLAFTPEMLLVCQSFKVVDVYSHDAI</sequence>
<dbReference type="SUPFAM" id="SSF88697">
    <property type="entry name" value="PUA domain-like"/>
    <property type="match status" value="1"/>
</dbReference>
<evidence type="ECO:0000313" key="2">
    <source>
        <dbReference type="EMBL" id="KAF1304305.1"/>
    </source>
</evidence>